<keyword evidence="3" id="KW-1185">Reference proteome</keyword>
<proteinExistence type="predicted"/>
<gene>
    <name evidence="2" type="ORF">BD324DRAFT_214492</name>
</gene>
<reference evidence="2 3" key="1">
    <citation type="submission" date="2017-03" db="EMBL/GenBank/DDBJ databases">
        <title>Widespread Adenine N6-methylation of Active Genes in Fungi.</title>
        <authorList>
            <consortium name="DOE Joint Genome Institute"/>
            <person name="Mondo S.J."/>
            <person name="Dannebaum R.O."/>
            <person name="Kuo R.C."/>
            <person name="Louie K.B."/>
            <person name="Bewick A.J."/>
            <person name="Labutti K."/>
            <person name="Haridas S."/>
            <person name="Kuo A."/>
            <person name="Salamov A."/>
            <person name="Ahrendt S.R."/>
            <person name="Lau R."/>
            <person name="Bowen B.P."/>
            <person name="Lipzen A."/>
            <person name="Sullivan W."/>
            <person name="Andreopoulos W.B."/>
            <person name="Clum A."/>
            <person name="Lindquist E."/>
            <person name="Daum C."/>
            <person name="Northen T.R."/>
            <person name="Ramamoorthy G."/>
            <person name="Schmitz R.J."/>
            <person name="Gryganskyi A."/>
            <person name="Culley D."/>
            <person name="Magnuson J."/>
            <person name="James T.Y."/>
            <person name="O'Malley M.A."/>
            <person name="Stajich J.E."/>
            <person name="Spatafora J.W."/>
            <person name="Visel A."/>
            <person name="Grigoriev I.V."/>
        </authorList>
    </citation>
    <scope>NUCLEOTIDE SEQUENCE [LARGE SCALE GENOMIC DNA]</scope>
    <source>
        <strain evidence="2 3">NRRL Y-17943</strain>
    </source>
</reference>
<organism evidence="2 3">
    <name type="scientific">Kockovaella imperatae</name>
    <dbReference type="NCBI Taxonomy" id="4999"/>
    <lineage>
        <taxon>Eukaryota</taxon>
        <taxon>Fungi</taxon>
        <taxon>Dikarya</taxon>
        <taxon>Basidiomycota</taxon>
        <taxon>Agaricomycotina</taxon>
        <taxon>Tremellomycetes</taxon>
        <taxon>Tremellales</taxon>
        <taxon>Cuniculitremaceae</taxon>
        <taxon>Kockovaella</taxon>
    </lineage>
</organism>
<protein>
    <submittedName>
        <fullName evidence="2">Uncharacterized protein</fullName>
    </submittedName>
</protein>
<dbReference type="Proteomes" id="UP000193218">
    <property type="component" value="Unassembled WGS sequence"/>
</dbReference>
<feature type="compositionally biased region" description="Polar residues" evidence="1">
    <location>
        <begin position="1"/>
        <end position="18"/>
    </location>
</feature>
<feature type="compositionally biased region" description="Low complexity" evidence="1">
    <location>
        <begin position="20"/>
        <end position="36"/>
    </location>
</feature>
<feature type="region of interest" description="Disordered" evidence="1">
    <location>
        <begin position="1"/>
        <end position="111"/>
    </location>
</feature>
<feature type="compositionally biased region" description="Low complexity" evidence="1">
    <location>
        <begin position="44"/>
        <end position="72"/>
    </location>
</feature>
<dbReference type="InParanoid" id="A0A1Y1U7N7"/>
<dbReference type="EMBL" id="NBSH01000019">
    <property type="protein sequence ID" value="ORX33554.1"/>
    <property type="molecule type" value="Genomic_DNA"/>
</dbReference>
<dbReference type="AlphaFoldDB" id="A0A1Y1U7N7"/>
<evidence type="ECO:0000256" key="1">
    <source>
        <dbReference type="SAM" id="MobiDB-lite"/>
    </source>
</evidence>
<accession>A0A1Y1U7N7</accession>
<name>A0A1Y1U7N7_9TREE</name>
<evidence type="ECO:0000313" key="2">
    <source>
        <dbReference type="EMBL" id="ORX33554.1"/>
    </source>
</evidence>
<evidence type="ECO:0000313" key="3">
    <source>
        <dbReference type="Proteomes" id="UP000193218"/>
    </source>
</evidence>
<dbReference type="RefSeq" id="XP_021867873.1">
    <property type="nucleotide sequence ID" value="XM_022012195.1"/>
</dbReference>
<feature type="compositionally biased region" description="Polar residues" evidence="1">
    <location>
        <begin position="73"/>
        <end position="92"/>
    </location>
</feature>
<dbReference type="GeneID" id="33554003"/>
<comment type="caution">
    <text evidence="2">The sequence shown here is derived from an EMBL/GenBank/DDBJ whole genome shotgun (WGS) entry which is preliminary data.</text>
</comment>
<sequence length="165" mass="17412">MAGKTQTDPAKVPRQSTLLGFFGKPKPGPAAPSSSARPLSNKDVPVPASAPVAAGPSTSSPASTALRTPSSALGSSPSTVIARSRVRSTSPLKNVMNHDDDLSDDLTPPPLEARKSRSVVVEKEETVKEDIVMNHGGEDSPIVLVSWWSVRRLIICLVYPIEIPP</sequence>